<accession>A0A370I823</accession>
<keyword evidence="6" id="KW-1185">Reference proteome</keyword>
<keyword evidence="2" id="KW-0436">Ligase</keyword>
<dbReference type="AlphaFoldDB" id="A0A370I823"/>
<dbReference type="PROSITE" id="PS00455">
    <property type="entry name" value="AMP_BINDING"/>
    <property type="match status" value="1"/>
</dbReference>
<evidence type="ECO:0000313" key="6">
    <source>
        <dbReference type="Proteomes" id="UP000254869"/>
    </source>
</evidence>
<dbReference type="Proteomes" id="UP000254869">
    <property type="component" value="Unassembled WGS sequence"/>
</dbReference>
<gene>
    <name evidence="5" type="ORF">DFR76_104639</name>
</gene>
<dbReference type="GO" id="GO:0016405">
    <property type="term" value="F:CoA-ligase activity"/>
    <property type="evidence" value="ECO:0007669"/>
    <property type="project" value="TreeGrafter"/>
</dbReference>
<dbReference type="RefSeq" id="WP_211335855.1">
    <property type="nucleotide sequence ID" value="NZ_QQBC01000004.1"/>
</dbReference>
<dbReference type="Gene3D" id="3.40.50.12780">
    <property type="entry name" value="N-terminal domain of ligase-like"/>
    <property type="match status" value="1"/>
</dbReference>
<dbReference type="Pfam" id="PF13193">
    <property type="entry name" value="AMP-binding_C"/>
    <property type="match status" value="1"/>
</dbReference>
<dbReference type="InterPro" id="IPR020845">
    <property type="entry name" value="AMP-binding_CS"/>
</dbReference>
<dbReference type="EMBL" id="QQBC01000004">
    <property type="protein sequence ID" value="RDI66886.1"/>
    <property type="molecule type" value="Genomic_DNA"/>
</dbReference>
<feature type="domain" description="AMP-binding enzyme C-terminal" evidence="4">
    <location>
        <begin position="436"/>
        <end position="511"/>
    </location>
</feature>
<dbReference type="InterPro" id="IPR042099">
    <property type="entry name" value="ANL_N_sf"/>
</dbReference>
<dbReference type="Gene3D" id="3.30.300.30">
    <property type="match status" value="1"/>
</dbReference>
<evidence type="ECO:0000259" key="4">
    <source>
        <dbReference type="Pfam" id="PF13193"/>
    </source>
</evidence>
<sequence length="522" mass="55971">MDDYEISTWPVGLPRSLEYPEVAVGAILAGSARRFGDRVAFRYRERALSYAELWDAARRMAEGLRDNGVRPGARVAVSMLNCLEFPIAYYGIQLAGATFVPVNPLLPADRIAAQVRDAEAVMTVSAAEVAQLCSAASGAGSMVEMDTRDALSHIAYTGGTTGLPKGVELTHYNVVCNVIQHACWHHGAVPALDDDGGLVLDQIGTAEQWPVRVGTGLAVSVLPPFHAMGTLAGMSIPILAGMTVVLHDSFDAAAYLAEVERFGATYILGAPAMHHRLLRCPDLPIRDLSSVRAVGSGGAPLPVETFHALLRTFPRAVLCEGYGLSEITMGATNPPANTSGLRKPGSVGVAMFDTEIQVVADDGEPLPPGARGEVRIRGPQVMRGYHRRPEATAEVLRDGWFHTGDIGVLDRDGYLSIVDRGKDVLLHNGYNVYPRELEELLLAQPGVAAAAVVGRPHRESGELPVAFVVALPEARPDAAALMAGVNARVAPYQRLREVRFLDRLPVSPAGKIVKRDLRKLLE</sequence>
<feature type="domain" description="AMP-dependent synthetase/ligase" evidence="3">
    <location>
        <begin position="31"/>
        <end position="386"/>
    </location>
</feature>
<evidence type="ECO:0000313" key="5">
    <source>
        <dbReference type="EMBL" id="RDI66886.1"/>
    </source>
</evidence>
<dbReference type="InterPro" id="IPR000873">
    <property type="entry name" value="AMP-dep_synth/lig_dom"/>
</dbReference>
<dbReference type="STRING" id="1210086.GCA_001613105_01835"/>
<evidence type="ECO:0000256" key="2">
    <source>
        <dbReference type="ARBA" id="ARBA00022598"/>
    </source>
</evidence>
<protein>
    <submittedName>
        <fullName evidence="5">Long-chain acyl-CoA synthetase</fullName>
    </submittedName>
</protein>
<dbReference type="PANTHER" id="PTHR24096:SF149">
    <property type="entry name" value="AMP-BINDING DOMAIN-CONTAINING PROTEIN-RELATED"/>
    <property type="match status" value="1"/>
</dbReference>
<organism evidence="5 6">
    <name type="scientific">Nocardia pseudobrasiliensis</name>
    <dbReference type="NCBI Taxonomy" id="45979"/>
    <lineage>
        <taxon>Bacteria</taxon>
        <taxon>Bacillati</taxon>
        <taxon>Actinomycetota</taxon>
        <taxon>Actinomycetes</taxon>
        <taxon>Mycobacteriales</taxon>
        <taxon>Nocardiaceae</taxon>
        <taxon>Nocardia</taxon>
    </lineage>
</organism>
<dbReference type="InterPro" id="IPR045851">
    <property type="entry name" value="AMP-bd_C_sf"/>
</dbReference>
<name>A0A370I823_9NOCA</name>
<evidence type="ECO:0000259" key="3">
    <source>
        <dbReference type="Pfam" id="PF00501"/>
    </source>
</evidence>
<evidence type="ECO:0000256" key="1">
    <source>
        <dbReference type="ARBA" id="ARBA00006432"/>
    </source>
</evidence>
<reference evidence="5 6" key="1">
    <citation type="submission" date="2018-07" db="EMBL/GenBank/DDBJ databases">
        <title>Genomic Encyclopedia of Type Strains, Phase IV (KMG-IV): sequencing the most valuable type-strain genomes for metagenomic binning, comparative biology and taxonomic classification.</title>
        <authorList>
            <person name="Goeker M."/>
        </authorList>
    </citation>
    <scope>NUCLEOTIDE SEQUENCE [LARGE SCALE GENOMIC DNA]</scope>
    <source>
        <strain evidence="5 6">DSM 44290</strain>
    </source>
</reference>
<dbReference type="Pfam" id="PF00501">
    <property type="entry name" value="AMP-binding"/>
    <property type="match status" value="1"/>
</dbReference>
<comment type="caution">
    <text evidence="5">The sequence shown here is derived from an EMBL/GenBank/DDBJ whole genome shotgun (WGS) entry which is preliminary data.</text>
</comment>
<proteinExistence type="inferred from homology"/>
<comment type="similarity">
    <text evidence="1">Belongs to the ATP-dependent AMP-binding enzyme family.</text>
</comment>
<dbReference type="InterPro" id="IPR025110">
    <property type="entry name" value="AMP-bd_C"/>
</dbReference>
<dbReference type="PANTHER" id="PTHR24096">
    <property type="entry name" value="LONG-CHAIN-FATTY-ACID--COA LIGASE"/>
    <property type="match status" value="1"/>
</dbReference>
<dbReference type="SUPFAM" id="SSF56801">
    <property type="entry name" value="Acetyl-CoA synthetase-like"/>
    <property type="match status" value="1"/>
</dbReference>